<dbReference type="InterPro" id="IPR019963">
    <property type="entry name" value="FL_hydrolase_MqnB"/>
</dbReference>
<dbReference type="PANTHER" id="PTHR46832:SF2">
    <property type="entry name" value="FUTALOSINE HYDROLASE"/>
    <property type="match status" value="1"/>
</dbReference>
<comment type="caution">
    <text evidence="2">The sequence shown here is derived from an EMBL/GenBank/DDBJ whole genome shotgun (WGS) entry which is preliminary data.</text>
</comment>
<dbReference type="GO" id="GO:0005829">
    <property type="term" value="C:cytosol"/>
    <property type="evidence" value="ECO:0007669"/>
    <property type="project" value="TreeGrafter"/>
</dbReference>
<dbReference type="NCBIfam" id="TIGR03664">
    <property type="entry name" value="fut_nucase"/>
    <property type="match status" value="1"/>
</dbReference>
<dbReference type="Pfam" id="PF01048">
    <property type="entry name" value="PNP_UDP_1"/>
    <property type="match status" value="1"/>
</dbReference>
<dbReference type="GO" id="GO:0008782">
    <property type="term" value="F:adenosylhomocysteine nucleosidase activity"/>
    <property type="evidence" value="ECO:0007669"/>
    <property type="project" value="TreeGrafter"/>
</dbReference>
<organism evidence="2 3">
    <name type="scientific">Candidatus Ethanoperedens thermophilum</name>
    <dbReference type="NCBI Taxonomy" id="2766897"/>
    <lineage>
        <taxon>Archaea</taxon>
        <taxon>Methanobacteriati</taxon>
        <taxon>Methanobacteriota</taxon>
        <taxon>Stenosarchaea group</taxon>
        <taxon>Methanomicrobia</taxon>
        <taxon>Methanosarcinales</taxon>
        <taxon>Methanosarcinales incertae sedis</taxon>
        <taxon>GOM Arc I cluster</taxon>
        <taxon>Candidatus Ethanoperedens</taxon>
    </lineage>
</organism>
<keyword evidence="2" id="KW-0326">Glycosidase</keyword>
<dbReference type="EC" id="3.2.2.26" evidence="2"/>
<evidence type="ECO:0000313" key="3">
    <source>
        <dbReference type="Proteomes" id="UP000606580"/>
    </source>
</evidence>
<evidence type="ECO:0000259" key="1">
    <source>
        <dbReference type="Pfam" id="PF01048"/>
    </source>
</evidence>
<protein>
    <submittedName>
        <fullName evidence="2">Futalosine hydrolase</fullName>
        <ecNumber evidence="2">3.2.2.26</ecNumber>
    </submittedName>
</protein>
<feature type="domain" description="Nucleoside phosphorylase" evidence="1">
    <location>
        <begin position="43"/>
        <end position="258"/>
    </location>
</feature>
<keyword evidence="2" id="KW-0378">Hydrolase</keyword>
<dbReference type="GO" id="GO:0009116">
    <property type="term" value="P:nucleoside metabolic process"/>
    <property type="evidence" value="ECO:0007669"/>
    <property type="project" value="InterPro"/>
</dbReference>
<gene>
    <name evidence="2" type="primary">mqnB</name>
    <name evidence="2" type="ORF">GIS02_06460</name>
</gene>
<dbReference type="GO" id="GO:0009234">
    <property type="term" value="P:menaquinone biosynthetic process"/>
    <property type="evidence" value="ECO:0007669"/>
    <property type="project" value="InterPro"/>
</dbReference>
<sequence>MKHKLRETKTIRMDKIQTNKTMHEITVLLCSVKAETEHIQDKIKNSDSMIVGRRQALVGELAGSKIMLVVGGVGKTNVSYTLTAIMEQINPKRVILFGCAGAYPDTGLTIGDLAVAAKEVYGDEGILTPDGFCDLQQINLPTIDTPGNACYNEFLLDAELSKRVLEVLKNNGYAPCIGTFVTVSCCSGTQKRGELLHHLFGGICENMEGAAAAHVCTIYDVPLVEIRGISNLVVDRPGQAWNLPLAASRCQQAVLTLLEEI</sequence>
<dbReference type="GO" id="GO:0008930">
    <property type="term" value="F:methylthioadenosine nucleosidase activity"/>
    <property type="evidence" value="ECO:0007669"/>
    <property type="project" value="TreeGrafter"/>
</dbReference>
<dbReference type="EMBL" id="WNEG01000111">
    <property type="protein sequence ID" value="NMG83822.1"/>
    <property type="molecule type" value="Genomic_DNA"/>
</dbReference>
<dbReference type="InterPro" id="IPR035994">
    <property type="entry name" value="Nucleoside_phosphorylase_sf"/>
</dbReference>
<name>A0A848DC43_9EURY</name>
<reference evidence="2" key="1">
    <citation type="journal article" date="2020" name="MBio">
        <title>'Candidatus Ethanoperedens,' a Thermophilic Genus of Archaea Mediating the Anaerobic Oxidation of Ethane.</title>
        <authorList>
            <person name="Hahn C.J."/>
            <person name="Laso-Perez R."/>
            <person name="Vulcano F."/>
            <person name="Vaziourakis K.M."/>
            <person name="Stokke R."/>
            <person name="Steen I.H."/>
            <person name="Teske A."/>
            <person name="Boetius A."/>
            <person name="Liebeke M."/>
            <person name="Amann R."/>
            <person name="Knittel K."/>
            <person name="Wegener G."/>
        </authorList>
    </citation>
    <scope>NUCLEOTIDE SEQUENCE</scope>
    <source>
        <strain evidence="2">GoM-Arc1-LC-WB58</strain>
    </source>
</reference>
<dbReference type="CDD" id="cd17766">
    <property type="entry name" value="futalosine_nucleosidase_MqnB"/>
    <property type="match status" value="1"/>
</dbReference>
<dbReference type="Gene3D" id="3.40.50.1580">
    <property type="entry name" value="Nucleoside phosphorylase domain"/>
    <property type="match status" value="1"/>
</dbReference>
<dbReference type="HAMAP" id="MF_00991">
    <property type="entry name" value="MqnB"/>
    <property type="match status" value="1"/>
</dbReference>
<dbReference type="GO" id="GO:0019284">
    <property type="term" value="P:L-methionine salvage from S-adenosylmethionine"/>
    <property type="evidence" value="ECO:0007669"/>
    <property type="project" value="TreeGrafter"/>
</dbReference>
<dbReference type="InterPro" id="IPR000845">
    <property type="entry name" value="Nucleoside_phosphorylase_d"/>
</dbReference>
<dbReference type="PANTHER" id="PTHR46832">
    <property type="entry name" value="5'-METHYLTHIOADENOSINE/S-ADENOSYLHOMOCYSTEINE NUCLEOSIDASE"/>
    <property type="match status" value="1"/>
</dbReference>
<dbReference type="Proteomes" id="UP000606580">
    <property type="component" value="Unassembled WGS sequence"/>
</dbReference>
<accession>A0A848DC43</accession>
<dbReference type="AlphaFoldDB" id="A0A848DC43"/>
<proteinExistence type="inferred from homology"/>
<evidence type="ECO:0000313" key="2">
    <source>
        <dbReference type="EMBL" id="NMG83822.1"/>
    </source>
</evidence>
<dbReference type="SUPFAM" id="SSF53167">
    <property type="entry name" value="Purine and uridine phosphorylases"/>
    <property type="match status" value="1"/>
</dbReference>